<dbReference type="InterPro" id="IPR036322">
    <property type="entry name" value="WD40_repeat_dom_sf"/>
</dbReference>
<proteinExistence type="predicted"/>
<dbReference type="InterPro" id="IPR001680">
    <property type="entry name" value="WD40_rpt"/>
</dbReference>
<evidence type="ECO:0000256" key="1">
    <source>
        <dbReference type="ARBA" id="ARBA00022574"/>
    </source>
</evidence>
<gene>
    <name evidence="4" type="ORF">AaeL_AAEL003087</name>
</gene>
<reference evidence="4" key="3">
    <citation type="submission" date="2012-09" db="EMBL/GenBank/DDBJ databases">
        <authorList>
            <consortium name="VectorBase"/>
        </authorList>
    </citation>
    <scope>NUCLEOTIDE SEQUENCE</scope>
    <source>
        <strain evidence="4">Liverpool</strain>
    </source>
</reference>
<evidence type="ECO:0000313" key="4">
    <source>
        <dbReference type="EMBL" id="EAT45650.1"/>
    </source>
</evidence>
<dbReference type="SUPFAM" id="SSF50978">
    <property type="entry name" value="WD40 repeat-like"/>
    <property type="match status" value="1"/>
</dbReference>
<keyword evidence="2" id="KW-0677">Repeat</keyword>
<dbReference type="PROSITE" id="PS50082">
    <property type="entry name" value="WD_REPEATS_2"/>
    <property type="match status" value="1"/>
</dbReference>
<dbReference type="eggNOG" id="ENOG502QRKB">
    <property type="taxonomic scope" value="Eukaryota"/>
</dbReference>
<accession>Q0IGA7</accession>
<organism evidence="4 5">
    <name type="scientific">Aedes aegypti</name>
    <name type="common">Yellowfever mosquito</name>
    <name type="synonym">Culex aegypti</name>
    <dbReference type="NCBI Taxonomy" id="7159"/>
    <lineage>
        <taxon>Eukaryota</taxon>
        <taxon>Metazoa</taxon>
        <taxon>Ecdysozoa</taxon>
        <taxon>Arthropoda</taxon>
        <taxon>Hexapoda</taxon>
        <taxon>Insecta</taxon>
        <taxon>Pterygota</taxon>
        <taxon>Neoptera</taxon>
        <taxon>Endopterygota</taxon>
        <taxon>Diptera</taxon>
        <taxon>Nematocera</taxon>
        <taxon>Culicoidea</taxon>
        <taxon>Culicidae</taxon>
        <taxon>Culicinae</taxon>
        <taxon>Aedini</taxon>
        <taxon>Aedes</taxon>
        <taxon>Stegomyia</taxon>
    </lineage>
</organism>
<dbReference type="OrthoDB" id="10248252at2759"/>
<dbReference type="HOGENOM" id="CLU_062543_0_0_1"/>
<reference evidence="4" key="1">
    <citation type="submission" date="2005-10" db="EMBL/GenBank/DDBJ databases">
        <authorList>
            <person name="Loftus B.J."/>
            <person name="Nene V.M."/>
            <person name="Hannick L.I."/>
            <person name="Bidwell S."/>
            <person name="Haas B."/>
            <person name="Amedeo P."/>
            <person name="Orvis J."/>
            <person name="Wortman J.R."/>
            <person name="White O.R."/>
            <person name="Salzberg S."/>
            <person name="Shumway M."/>
            <person name="Koo H."/>
            <person name="Zhao Y."/>
            <person name="Holmes M."/>
            <person name="Miller J."/>
            <person name="Schatz M."/>
            <person name="Pop M."/>
            <person name="Pai G."/>
            <person name="Utterback T."/>
            <person name="Rogers Y.-H."/>
            <person name="Kravitz S."/>
            <person name="Fraser C.M."/>
        </authorList>
    </citation>
    <scope>NUCLEOTIDE SEQUENCE</scope>
    <source>
        <strain evidence="4">Liverpool</strain>
    </source>
</reference>
<dbReference type="PANTHER" id="PTHR10971">
    <property type="entry name" value="MRNA EXPORT FACTOR AND BUB3"/>
    <property type="match status" value="1"/>
</dbReference>
<dbReference type="AlphaFoldDB" id="Q0IGA7"/>
<sequence>MGLFTDLSNGSVRSCFSLPDRISGANLPYCSDETTSFPTMDSVQMIAHIEKSLDYSVFDVKWIPCTAKFVVMGSKPKGTGILQIYELNRGELDKVREIEKPKSFKCCSFGASGLREKQLATGDFMGKLAIYNVERLEQPVYEVPEAHAGIINSLDAIGGTTVNCGAPEIVTGGRDGSVKVWDPRQKDAPVAHISALGDGPAEKRDCWAVGFGDSFDSLERCVVSGYDNGDVKLIDLRVMKERWTTNVKNGVCGIEFDRKDIKMNKLVVTTLEGGLHVFDMRTQHSEKGFAQLTEKDAGQALGSNGVISGAKSTVWTVKHLPQNRDIFATCGGAGNIRVWLYHYPEKRTKSTSTGEEQGVVGSLEMLNATTISTQPVHTFDWSPDRQGLAVCGAFDQTIRVLVSTNLHLH</sequence>
<dbReference type="Proteomes" id="UP000682892">
    <property type="component" value="Chromosome 2"/>
</dbReference>
<evidence type="ECO:0000256" key="2">
    <source>
        <dbReference type="ARBA" id="ARBA00022737"/>
    </source>
</evidence>
<protein>
    <submittedName>
        <fullName evidence="4">AAEL003087-PA</fullName>
    </submittedName>
</protein>
<keyword evidence="1 3" id="KW-0853">WD repeat</keyword>
<evidence type="ECO:0000313" key="5">
    <source>
        <dbReference type="Proteomes" id="UP000682892"/>
    </source>
</evidence>
<dbReference type="PaxDb" id="7159-AAEL003087-PA"/>
<dbReference type="VEuPathDB" id="VectorBase:AAEL003087"/>
<evidence type="ECO:0000256" key="3">
    <source>
        <dbReference type="PROSITE-ProRule" id="PRU00221"/>
    </source>
</evidence>
<dbReference type="STRING" id="7159.Q0IGA7"/>
<reference evidence="4" key="2">
    <citation type="journal article" date="2007" name="Science">
        <title>Genome sequence of Aedes aegypti, a major arbovirus vector.</title>
        <authorList>
            <person name="Nene V."/>
            <person name="Wortman J.R."/>
            <person name="Lawson D."/>
            <person name="Haas B."/>
            <person name="Kodira C."/>
            <person name="Tu Z.J."/>
            <person name="Loftus B."/>
            <person name="Xi Z."/>
            <person name="Megy K."/>
            <person name="Grabherr M."/>
            <person name="Ren Q."/>
            <person name="Zdobnov E.M."/>
            <person name="Lobo N.F."/>
            <person name="Campbell K.S."/>
            <person name="Brown S.E."/>
            <person name="Bonaldo M.F."/>
            <person name="Zhu J."/>
            <person name="Sinkins S.P."/>
            <person name="Hogenkamp D.G."/>
            <person name="Amedeo P."/>
            <person name="Arensburger P."/>
            <person name="Atkinson P.W."/>
            <person name="Bidwell S."/>
            <person name="Biedler J."/>
            <person name="Birney E."/>
            <person name="Bruggner R.V."/>
            <person name="Costas J."/>
            <person name="Coy M.R."/>
            <person name="Crabtree J."/>
            <person name="Crawford M."/>
            <person name="Debruyn B."/>
            <person name="Decaprio D."/>
            <person name="Eiglmeier K."/>
            <person name="Eisenstadt E."/>
            <person name="El-Dorry H."/>
            <person name="Gelbart W.M."/>
            <person name="Gomes S.L."/>
            <person name="Hammond M."/>
            <person name="Hannick L.I."/>
            <person name="Hogan J.R."/>
            <person name="Holmes M.H."/>
            <person name="Jaffe D."/>
            <person name="Johnston J.S."/>
            <person name="Kennedy R.C."/>
            <person name="Koo H."/>
            <person name="Kravitz S."/>
            <person name="Kriventseva E.V."/>
            <person name="Kulp D."/>
            <person name="Labutti K."/>
            <person name="Lee E."/>
            <person name="Li S."/>
            <person name="Lovin D.D."/>
            <person name="Mao C."/>
            <person name="Mauceli E."/>
            <person name="Menck C.F."/>
            <person name="Miller J.R."/>
            <person name="Montgomery P."/>
            <person name="Mori A."/>
            <person name="Nascimento A.L."/>
            <person name="Naveira H.F."/>
            <person name="Nusbaum C."/>
            <person name="O'leary S."/>
            <person name="Orvis J."/>
            <person name="Pertea M."/>
            <person name="Quesneville H."/>
            <person name="Reidenbach K.R."/>
            <person name="Rogers Y.H."/>
            <person name="Roth C.W."/>
            <person name="Schneider J.R."/>
            <person name="Schatz M."/>
            <person name="Shumway M."/>
            <person name="Stanke M."/>
            <person name="Stinson E.O."/>
            <person name="Tubio J.M."/>
            <person name="Vanzee J.P."/>
            <person name="Verjovski-Almeida S."/>
            <person name="Werner D."/>
            <person name="White O."/>
            <person name="Wyder S."/>
            <person name="Zeng Q."/>
            <person name="Zhao Q."/>
            <person name="Zhao Y."/>
            <person name="Hill C.A."/>
            <person name="Raikhel A.S."/>
            <person name="Soares M.B."/>
            <person name="Knudson D.L."/>
            <person name="Lee N.H."/>
            <person name="Galagan J."/>
            <person name="Salzberg S.L."/>
            <person name="Paulsen I.T."/>
            <person name="Dimopoulos G."/>
            <person name="Collins F.H."/>
            <person name="Birren B."/>
            <person name="Fraser-Liggett C.M."/>
            <person name="Severson D.W."/>
        </authorList>
    </citation>
    <scope>NUCLEOTIDE SEQUENCE [LARGE SCALE GENOMIC DNA]</scope>
    <source>
        <strain evidence="4">Liverpool</strain>
    </source>
</reference>
<feature type="repeat" description="WD" evidence="3">
    <location>
        <begin position="169"/>
        <end position="182"/>
    </location>
</feature>
<dbReference type="SMART" id="SM00320">
    <property type="entry name" value="WD40"/>
    <property type="match status" value="4"/>
</dbReference>
<dbReference type="EMBL" id="CH477261">
    <property type="protein sequence ID" value="EAT45650.1"/>
    <property type="molecule type" value="Genomic_DNA"/>
</dbReference>
<dbReference type="KEGG" id="aag:5576961"/>
<dbReference type="CTD" id="39997"/>
<dbReference type="Gene3D" id="2.130.10.10">
    <property type="entry name" value="YVTN repeat-like/Quinoprotein amine dehydrogenase"/>
    <property type="match status" value="1"/>
</dbReference>
<dbReference type="OMA" id="CLWKYNY"/>
<dbReference type="InterPro" id="IPR015943">
    <property type="entry name" value="WD40/YVTN_repeat-like_dom_sf"/>
</dbReference>
<name>Q0IGA7_AEDAE</name>
<dbReference type="Pfam" id="PF00400">
    <property type="entry name" value="WD40"/>
    <property type="match status" value="2"/>
</dbReference>
<dbReference type="PhylomeDB" id="Q0IGA7"/>